<sequence>MRAEDLRPARTGASAPPGRRIPAGPGCARTDDLTNKGETRMADTSAPLIERIFEPVVDTHDTWGVLNPMQGCVAQCGYCYLKDLGLTGTRPVELATPTEAVRLLLAHPHYRRDKPYALYTCTDALATPTNREHLTGLLRALVAEQVRNPVCIITKFHVPDDVIGEIYAARAAGLPVVVYLSYSGLGRDVEKGVHHGRLRDNFPRLHAARIPVVHYWRPALPQNSDPESMAWMLDWAARWAECSVTVGLKVKPGARQQAVDLWPALADPGLDLHSAEAIWPAPARDFFADIPERYAHHPIYETNSCALAYVLGRADRANVHGTPTCTDANRCPVGQRGRCMVELAVRAPLTEGELRAELVRSGLGHLPYTWDASSRALTLDGPVEMRDQHHLAQALTVTVRAPRADAEAMWSGKAAGGRLLVIPTTTGREPLCES</sequence>
<feature type="region of interest" description="Disordered" evidence="1">
    <location>
        <begin position="1"/>
        <end position="26"/>
    </location>
</feature>
<keyword evidence="3" id="KW-1185">Reference proteome</keyword>
<evidence type="ECO:0000313" key="3">
    <source>
        <dbReference type="Proteomes" id="UP001500897"/>
    </source>
</evidence>
<dbReference type="EMBL" id="BAAANS010000002">
    <property type="protein sequence ID" value="GAA2084594.1"/>
    <property type="molecule type" value="Genomic_DNA"/>
</dbReference>
<accession>A0ABN2W894</accession>
<gene>
    <name evidence="2" type="ORF">GCM10009759_03780</name>
</gene>
<reference evidence="2 3" key="1">
    <citation type="journal article" date="2019" name="Int. J. Syst. Evol. Microbiol.">
        <title>The Global Catalogue of Microorganisms (GCM) 10K type strain sequencing project: providing services to taxonomists for standard genome sequencing and annotation.</title>
        <authorList>
            <consortium name="The Broad Institute Genomics Platform"/>
            <consortium name="The Broad Institute Genome Sequencing Center for Infectious Disease"/>
            <person name="Wu L."/>
            <person name="Ma J."/>
        </authorList>
    </citation>
    <scope>NUCLEOTIDE SEQUENCE [LARGE SCALE GENOMIC DNA]</scope>
    <source>
        <strain evidence="2 3">JCM 14559</strain>
    </source>
</reference>
<evidence type="ECO:0000313" key="2">
    <source>
        <dbReference type="EMBL" id="GAA2084594.1"/>
    </source>
</evidence>
<name>A0ABN2W894_9ACTN</name>
<evidence type="ECO:0000256" key="1">
    <source>
        <dbReference type="SAM" id="MobiDB-lite"/>
    </source>
</evidence>
<dbReference type="InterPro" id="IPR058240">
    <property type="entry name" value="rSAM_sf"/>
</dbReference>
<feature type="compositionally biased region" description="Low complexity" evidence="1">
    <location>
        <begin position="12"/>
        <end position="26"/>
    </location>
</feature>
<comment type="caution">
    <text evidence="2">The sequence shown here is derived from an EMBL/GenBank/DDBJ whole genome shotgun (WGS) entry which is preliminary data.</text>
</comment>
<protein>
    <recommendedName>
        <fullName evidence="4">DNA repair photolyase</fullName>
    </recommendedName>
</protein>
<proteinExistence type="predicted"/>
<evidence type="ECO:0008006" key="4">
    <source>
        <dbReference type="Google" id="ProtNLM"/>
    </source>
</evidence>
<organism evidence="2 3">
    <name type="scientific">Kitasatospora saccharophila</name>
    <dbReference type="NCBI Taxonomy" id="407973"/>
    <lineage>
        <taxon>Bacteria</taxon>
        <taxon>Bacillati</taxon>
        <taxon>Actinomycetota</taxon>
        <taxon>Actinomycetes</taxon>
        <taxon>Kitasatosporales</taxon>
        <taxon>Streptomycetaceae</taxon>
        <taxon>Kitasatospora</taxon>
    </lineage>
</organism>
<dbReference type="Proteomes" id="UP001500897">
    <property type="component" value="Unassembled WGS sequence"/>
</dbReference>
<dbReference type="SUPFAM" id="SSF102114">
    <property type="entry name" value="Radical SAM enzymes"/>
    <property type="match status" value="1"/>
</dbReference>